<reference evidence="2 3" key="1">
    <citation type="submission" date="2024-09" db="EMBL/GenBank/DDBJ databases">
        <authorList>
            <person name="Sun Q."/>
            <person name="Mori K."/>
        </authorList>
    </citation>
    <scope>NUCLEOTIDE SEQUENCE [LARGE SCALE GENOMIC DNA]</scope>
    <source>
        <strain evidence="2 3">CECT 7955</strain>
    </source>
</reference>
<dbReference type="Proteomes" id="UP001589607">
    <property type="component" value="Unassembled WGS sequence"/>
</dbReference>
<dbReference type="RefSeq" id="WP_236452849.1">
    <property type="nucleotide sequence ID" value="NZ_CBCSGE010000039.1"/>
</dbReference>
<evidence type="ECO:0000313" key="2">
    <source>
        <dbReference type="EMBL" id="MFB9099016.1"/>
    </source>
</evidence>
<evidence type="ECO:0000256" key="1">
    <source>
        <dbReference type="SAM" id="MobiDB-lite"/>
    </source>
</evidence>
<name>A0ABV5GVK7_9FLAO</name>
<feature type="region of interest" description="Disordered" evidence="1">
    <location>
        <begin position="19"/>
        <end position="50"/>
    </location>
</feature>
<protein>
    <recommendedName>
        <fullName evidence="4">Bacteriocin-type signal sequence-containing protein</fullName>
    </recommendedName>
</protein>
<organism evidence="2 3">
    <name type="scientific">Flavobacterium jumunjinense</name>
    <dbReference type="NCBI Taxonomy" id="998845"/>
    <lineage>
        <taxon>Bacteria</taxon>
        <taxon>Pseudomonadati</taxon>
        <taxon>Bacteroidota</taxon>
        <taxon>Flavobacteriia</taxon>
        <taxon>Flavobacteriales</taxon>
        <taxon>Flavobacteriaceae</taxon>
        <taxon>Flavobacterium</taxon>
    </lineage>
</organism>
<gene>
    <name evidence="2" type="ORF">ACFFVF_21105</name>
</gene>
<dbReference type="EMBL" id="JBHMEY010000100">
    <property type="protein sequence ID" value="MFB9099016.1"/>
    <property type="molecule type" value="Genomic_DNA"/>
</dbReference>
<proteinExistence type="predicted"/>
<comment type="caution">
    <text evidence="2">The sequence shown here is derived from an EMBL/GenBank/DDBJ whole genome shotgun (WGS) entry which is preliminary data.</text>
</comment>
<sequence>MKHFKSFKSEKNLLTVKQLRAINGGDDAPTTTEQEELEKDRGGGRPKTNG</sequence>
<accession>A0ABV5GVK7</accession>
<evidence type="ECO:0000313" key="3">
    <source>
        <dbReference type="Proteomes" id="UP001589607"/>
    </source>
</evidence>
<keyword evidence="3" id="KW-1185">Reference proteome</keyword>
<evidence type="ECO:0008006" key="4">
    <source>
        <dbReference type="Google" id="ProtNLM"/>
    </source>
</evidence>